<dbReference type="Pfam" id="PF04891">
    <property type="entry name" value="NifQ"/>
    <property type="match status" value="1"/>
</dbReference>
<dbReference type="EMBL" id="MLJW01000035">
    <property type="protein sequence ID" value="OIR07813.1"/>
    <property type="molecule type" value="Genomic_DNA"/>
</dbReference>
<evidence type="ECO:0000313" key="1">
    <source>
        <dbReference type="EMBL" id="OIR07813.1"/>
    </source>
</evidence>
<reference evidence="1" key="1">
    <citation type="submission" date="2016-10" db="EMBL/GenBank/DDBJ databases">
        <title>Sequence of Gallionella enrichment culture.</title>
        <authorList>
            <person name="Poehlein A."/>
            <person name="Muehling M."/>
            <person name="Daniel R."/>
        </authorList>
    </citation>
    <scope>NUCLEOTIDE SEQUENCE</scope>
</reference>
<gene>
    <name evidence="1" type="ORF">GALL_100950</name>
</gene>
<dbReference type="GO" id="GO:0030151">
    <property type="term" value="F:molybdenum ion binding"/>
    <property type="evidence" value="ECO:0007669"/>
    <property type="project" value="InterPro"/>
</dbReference>
<name>A0A1J5SUW6_9ZZZZ</name>
<protein>
    <submittedName>
        <fullName evidence="1">NifQ</fullName>
    </submittedName>
</protein>
<dbReference type="AlphaFoldDB" id="A0A1J5SUW6"/>
<proteinExistence type="predicted"/>
<accession>A0A1J5SUW6</accession>
<organism evidence="1">
    <name type="scientific">mine drainage metagenome</name>
    <dbReference type="NCBI Taxonomy" id="410659"/>
    <lineage>
        <taxon>unclassified sequences</taxon>
        <taxon>metagenomes</taxon>
        <taxon>ecological metagenomes</taxon>
    </lineage>
</organism>
<dbReference type="GO" id="GO:0009399">
    <property type="term" value="P:nitrogen fixation"/>
    <property type="evidence" value="ECO:0007669"/>
    <property type="project" value="InterPro"/>
</dbReference>
<sequence length="229" mass="25513">MRIDVIARQQEAPLSSSDWTTSHSTKPASRQVAGYLPQAGDRTNLKGNLQTPGLYSELMARAAGLPSDELFAQMISSQIDGVGALPPGLGLEEKDFCALLTHHFPGVELVIRCADNIPDPRALERDDVLGLLLAHRAHRNMSEEWMAEIVTAACMASDHLWQDLGLWSRDHLSRLMTQNFPSLAAKNVHDMKWKKFIYKQLCEQEGINACRSPSCEYCADYLNCFGPEE</sequence>
<comment type="caution">
    <text evidence="1">The sequence shown here is derived from an EMBL/GenBank/DDBJ whole genome shotgun (WGS) entry which is preliminary data.</text>
</comment>
<dbReference type="InterPro" id="IPR006975">
    <property type="entry name" value="NifQ"/>
</dbReference>